<sequence>MDDENLITDLSDRIKENYIYFNTMDHYNVHGVSIDRMSFQKNDFRSSHRDEGHTFHILEKGTVDIEIDFKQYRVCAPAVVYMHPAQVHRIIHFEDITICSLSVKDEVMDADSIKLLEGIVPAVPLSLTAEKEHMLSTIFQLCLGFSLQKGNKLHYLLLKHSCNTLITFVISQFLDRHGVETSLSRAETVTRAFRKLLEKQYRVAKRPGDYALQLNISTAYLNECVKHTTGLSVSQNIQDRIILEAKRCLYHTDQSVKEIAHQLGFDDYPYFVRLFKRAAGVSALTFRNKNHG</sequence>
<keyword evidence="1" id="KW-0805">Transcription regulation</keyword>
<dbReference type="GO" id="GO:0003700">
    <property type="term" value="F:DNA-binding transcription factor activity"/>
    <property type="evidence" value="ECO:0007669"/>
    <property type="project" value="InterPro"/>
</dbReference>
<feature type="domain" description="HTH araC/xylS-type" evidence="4">
    <location>
        <begin position="191"/>
        <end position="289"/>
    </location>
</feature>
<protein>
    <submittedName>
        <fullName evidence="5">Helix-turn-helix domain-containing protein</fullName>
    </submittedName>
</protein>
<dbReference type="InterPro" id="IPR018060">
    <property type="entry name" value="HTH_AraC"/>
</dbReference>
<keyword evidence="2" id="KW-0238">DNA-binding</keyword>
<dbReference type="SMART" id="SM00342">
    <property type="entry name" value="HTH_ARAC"/>
    <property type="match status" value="1"/>
</dbReference>
<dbReference type="PANTHER" id="PTHR43280:SF32">
    <property type="entry name" value="TRANSCRIPTIONAL REGULATORY PROTEIN"/>
    <property type="match status" value="1"/>
</dbReference>
<reference evidence="5" key="1">
    <citation type="submission" date="2024-05" db="EMBL/GenBank/DDBJ databases">
        <authorList>
            <person name="Kim S."/>
            <person name="Heo J."/>
            <person name="Choi H."/>
            <person name="Choi Y."/>
            <person name="Kwon S.-W."/>
            <person name="Kim Y."/>
        </authorList>
    </citation>
    <scope>NUCLEOTIDE SEQUENCE</scope>
    <source>
        <strain evidence="5">KACC 23697</strain>
    </source>
</reference>
<dbReference type="AlphaFoldDB" id="A0AAU7K154"/>
<evidence type="ECO:0000256" key="2">
    <source>
        <dbReference type="ARBA" id="ARBA00023125"/>
    </source>
</evidence>
<gene>
    <name evidence="5" type="ORF">ABEG20_14105</name>
</gene>
<dbReference type="PANTHER" id="PTHR43280">
    <property type="entry name" value="ARAC-FAMILY TRANSCRIPTIONAL REGULATOR"/>
    <property type="match status" value="1"/>
</dbReference>
<dbReference type="Gene3D" id="1.10.10.60">
    <property type="entry name" value="Homeodomain-like"/>
    <property type="match status" value="1"/>
</dbReference>
<proteinExistence type="predicted"/>
<organism evidence="5">
    <name type="scientific">Pedobacter sp. KACC 23697</name>
    <dbReference type="NCBI Taxonomy" id="3149230"/>
    <lineage>
        <taxon>Bacteria</taxon>
        <taxon>Pseudomonadati</taxon>
        <taxon>Bacteroidota</taxon>
        <taxon>Sphingobacteriia</taxon>
        <taxon>Sphingobacteriales</taxon>
        <taxon>Sphingobacteriaceae</taxon>
        <taxon>Pedobacter</taxon>
    </lineage>
</organism>
<evidence type="ECO:0000256" key="3">
    <source>
        <dbReference type="ARBA" id="ARBA00023163"/>
    </source>
</evidence>
<evidence type="ECO:0000313" key="5">
    <source>
        <dbReference type="EMBL" id="XBO46423.1"/>
    </source>
</evidence>
<dbReference type="GO" id="GO:0043565">
    <property type="term" value="F:sequence-specific DNA binding"/>
    <property type="evidence" value="ECO:0007669"/>
    <property type="project" value="InterPro"/>
</dbReference>
<accession>A0AAU7K154</accession>
<dbReference type="EMBL" id="CP157485">
    <property type="protein sequence ID" value="XBO46423.1"/>
    <property type="molecule type" value="Genomic_DNA"/>
</dbReference>
<evidence type="ECO:0000256" key="1">
    <source>
        <dbReference type="ARBA" id="ARBA00023015"/>
    </source>
</evidence>
<dbReference type="InterPro" id="IPR009057">
    <property type="entry name" value="Homeodomain-like_sf"/>
</dbReference>
<evidence type="ECO:0000259" key="4">
    <source>
        <dbReference type="PROSITE" id="PS01124"/>
    </source>
</evidence>
<name>A0AAU7K154_9SPHI</name>
<dbReference type="RefSeq" id="WP_406823972.1">
    <property type="nucleotide sequence ID" value="NZ_CP157485.1"/>
</dbReference>
<dbReference type="PROSITE" id="PS01124">
    <property type="entry name" value="HTH_ARAC_FAMILY_2"/>
    <property type="match status" value="1"/>
</dbReference>
<dbReference type="SUPFAM" id="SSF46689">
    <property type="entry name" value="Homeodomain-like"/>
    <property type="match status" value="1"/>
</dbReference>
<keyword evidence="3" id="KW-0804">Transcription</keyword>
<dbReference type="Pfam" id="PF12833">
    <property type="entry name" value="HTH_18"/>
    <property type="match status" value="1"/>
</dbReference>